<keyword evidence="2" id="KW-0472">Membrane</keyword>
<dbReference type="Proteomes" id="UP000199597">
    <property type="component" value="Chromosome I"/>
</dbReference>
<proteinExistence type="predicted"/>
<accession>A0A1H1MW54</accession>
<organism evidence="3 4">
    <name type="scientific">Brevibacterium siliguriense</name>
    <dbReference type="NCBI Taxonomy" id="1136497"/>
    <lineage>
        <taxon>Bacteria</taxon>
        <taxon>Bacillati</taxon>
        <taxon>Actinomycetota</taxon>
        <taxon>Actinomycetes</taxon>
        <taxon>Micrococcales</taxon>
        <taxon>Brevibacteriaceae</taxon>
        <taxon>Brevibacterium</taxon>
    </lineage>
</organism>
<dbReference type="STRING" id="1136497.SAMN04489752_0562"/>
<evidence type="ECO:0000313" key="3">
    <source>
        <dbReference type="EMBL" id="SDR90986.1"/>
    </source>
</evidence>
<feature type="transmembrane region" description="Helical" evidence="2">
    <location>
        <begin position="433"/>
        <end position="453"/>
    </location>
</feature>
<evidence type="ECO:0000256" key="1">
    <source>
        <dbReference type="SAM" id="MobiDB-lite"/>
    </source>
</evidence>
<keyword evidence="2" id="KW-1133">Transmembrane helix</keyword>
<sequence length="455" mass="49999">MRVETPGFAKVVEQGVTMSIEKTPSVPRFGDGSGIGGPAELTPEDQERARGLKKMRTLALSLLILATLIFLSTHLFTDNTGVWGFVSRASEAAMIGAIADWFAVTALFRHPLGLPIPHTAIIPRKKDTLGASLSAFVAANFLHAEAVSTKIRSAAISHRAGKWLAKPANRDIVVDRAAGGLEYVLARIDDDSIKALTRNVIIPRLVATRKTPVLAQLLRQIVLDGAHHKLVDLIVAEAYSWLGDNPQVIDEIVHNRAPSWVPDFVNEQLANRLQCEVLGWIADVRDNEYHKARQALDAWLVDLSDDLESDSSLSQRAEEIFNDLLSQEGVVDSVLEIWGSLKQLLREAIIDESGEVRARIWQLIGEFAERLQADSDFSRRIDDRIATTAGDLAESFGPEIASVISDTIERWDAKEAAERIELYVGRDLQYIRINGTVIGALVGLVIHTVIVLLPG</sequence>
<feature type="region of interest" description="Disordered" evidence="1">
    <location>
        <begin position="23"/>
        <end position="42"/>
    </location>
</feature>
<dbReference type="GO" id="GO:0005886">
    <property type="term" value="C:plasma membrane"/>
    <property type="evidence" value="ECO:0007669"/>
    <property type="project" value="TreeGrafter"/>
</dbReference>
<evidence type="ECO:0000256" key="2">
    <source>
        <dbReference type="SAM" id="Phobius"/>
    </source>
</evidence>
<evidence type="ECO:0000313" key="4">
    <source>
        <dbReference type="Proteomes" id="UP000199597"/>
    </source>
</evidence>
<dbReference type="EMBL" id="LT629766">
    <property type="protein sequence ID" value="SDR90986.1"/>
    <property type="molecule type" value="Genomic_DNA"/>
</dbReference>
<dbReference type="InterPro" id="IPR007383">
    <property type="entry name" value="DUF445"/>
</dbReference>
<dbReference type="PANTHER" id="PTHR38442:SF1">
    <property type="entry name" value="INNER MEMBRANE PROTEIN"/>
    <property type="match status" value="1"/>
</dbReference>
<feature type="transmembrane region" description="Helical" evidence="2">
    <location>
        <begin position="89"/>
        <end position="108"/>
    </location>
</feature>
<name>A0A1H1MW54_9MICO</name>
<protein>
    <submittedName>
        <fullName evidence="3">Uncharacterized membrane-anchored protein YjiN, DUF445 family</fullName>
    </submittedName>
</protein>
<reference evidence="4" key="1">
    <citation type="submission" date="2016-10" db="EMBL/GenBank/DDBJ databases">
        <authorList>
            <person name="Varghese N."/>
            <person name="Submissions S."/>
        </authorList>
    </citation>
    <scope>NUCLEOTIDE SEQUENCE [LARGE SCALE GENOMIC DNA]</scope>
    <source>
        <strain evidence="4">DSM 23676</strain>
    </source>
</reference>
<dbReference type="AlphaFoldDB" id="A0A1H1MW54"/>
<gene>
    <name evidence="3" type="ORF">SAMN04489752_0562</name>
</gene>
<feature type="transmembrane region" description="Helical" evidence="2">
    <location>
        <begin position="58"/>
        <end position="77"/>
    </location>
</feature>
<keyword evidence="4" id="KW-1185">Reference proteome</keyword>
<dbReference type="Pfam" id="PF04286">
    <property type="entry name" value="DUF445"/>
    <property type="match status" value="1"/>
</dbReference>
<keyword evidence="2" id="KW-0812">Transmembrane</keyword>
<dbReference type="PANTHER" id="PTHR38442">
    <property type="entry name" value="INNER MEMBRANE PROTEIN-RELATED"/>
    <property type="match status" value="1"/>
</dbReference>